<accession>A0A0U4WLY6</accession>
<dbReference type="SFLD" id="SFLDS00003">
    <property type="entry name" value="Haloacid_Dehalogenase"/>
    <property type="match status" value="1"/>
</dbReference>
<dbReference type="KEGG" id="por:APT59_14985"/>
<evidence type="ECO:0000313" key="2">
    <source>
        <dbReference type="Proteomes" id="UP000064137"/>
    </source>
</evidence>
<dbReference type="InterPro" id="IPR000150">
    <property type="entry name" value="Cof"/>
</dbReference>
<dbReference type="InterPro" id="IPR023214">
    <property type="entry name" value="HAD_sf"/>
</dbReference>
<name>A0A0U4WLY6_9PSED</name>
<dbReference type="SUPFAM" id="SSF56784">
    <property type="entry name" value="HAD-like"/>
    <property type="match status" value="1"/>
</dbReference>
<dbReference type="NCBIfam" id="TIGR00099">
    <property type="entry name" value="Cof-subfamily"/>
    <property type="match status" value="1"/>
</dbReference>
<dbReference type="InterPro" id="IPR036412">
    <property type="entry name" value="HAD-like_sf"/>
</dbReference>
<dbReference type="OrthoDB" id="5498330at2"/>
<dbReference type="GO" id="GO:0016791">
    <property type="term" value="F:phosphatase activity"/>
    <property type="evidence" value="ECO:0007669"/>
    <property type="project" value="UniProtKB-ARBA"/>
</dbReference>
<dbReference type="SFLD" id="SFLDG01140">
    <property type="entry name" value="C2.B:_Phosphomannomutase_and_P"/>
    <property type="match status" value="1"/>
</dbReference>
<dbReference type="Pfam" id="PF08282">
    <property type="entry name" value="Hydrolase_3"/>
    <property type="match status" value="1"/>
</dbReference>
<reference evidence="1 2" key="1">
    <citation type="submission" date="2016-01" db="EMBL/GenBank/DDBJ databases">
        <title>Annotation of Pseudomonas oryzihabitans USDA-ARS-USMARC-56511.</title>
        <authorList>
            <person name="Harhay G.P."/>
            <person name="Harhay D.M."/>
            <person name="Smith T.P.L."/>
            <person name="Bono J.L."/>
            <person name="Heaton M.P."/>
            <person name="Clawson M.L."/>
            <person name="Chitko-Mckown C.G."/>
            <person name="Capik S.F."/>
            <person name="DeDonder K.D."/>
            <person name="Apley M.D."/>
            <person name="Lubbers B.V."/>
            <person name="White B.J."/>
            <person name="Larson R.L."/>
        </authorList>
    </citation>
    <scope>NUCLEOTIDE SEQUENCE [LARGE SCALE GENOMIC DNA]</scope>
    <source>
        <strain evidence="1 2">USDA-ARS-USMARC-56511</strain>
    </source>
</reference>
<protein>
    <submittedName>
        <fullName evidence="1">Hydrolase</fullName>
    </submittedName>
</protein>
<dbReference type="PANTHER" id="PTHR10000">
    <property type="entry name" value="PHOSPHOSERINE PHOSPHATASE"/>
    <property type="match status" value="1"/>
</dbReference>
<gene>
    <name evidence="1" type="ORF">APT59_14985</name>
</gene>
<dbReference type="PRINTS" id="PR00119">
    <property type="entry name" value="CATATPASE"/>
</dbReference>
<proteinExistence type="predicted"/>
<keyword evidence="1" id="KW-0378">Hydrolase</keyword>
<dbReference type="EMBL" id="CP013987">
    <property type="protein sequence ID" value="ALZ85436.1"/>
    <property type="molecule type" value="Genomic_DNA"/>
</dbReference>
<dbReference type="AlphaFoldDB" id="A0A0U4WLY6"/>
<dbReference type="RefSeq" id="WP_059315591.1">
    <property type="nucleotide sequence ID" value="NZ_CP013987.1"/>
</dbReference>
<organism evidence="1 2">
    <name type="scientific">Pseudomonas oryzihabitans</name>
    <dbReference type="NCBI Taxonomy" id="47885"/>
    <lineage>
        <taxon>Bacteria</taxon>
        <taxon>Pseudomonadati</taxon>
        <taxon>Pseudomonadota</taxon>
        <taxon>Gammaproteobacteria</taxon>
        <taxon>Pseudomonadales</taxon>
        <taxon>Pseudomonadaceae</taxon>
        <taxon>Pseudomonas</taxon>
    </lineage>
</organism>
<dbReference type="Proteomes" id="UP000064137">
    <property type="component" value="Chromosome"/>
</dbReference>
<dbReference type="Gene3D" id="3.30.1240.10">
    <property type="match status" value="1"/>
</dbReference>
<dbReference type="GO" id="GO:0000287">
    <property type="term" value="F:magnesium ion binding"/>
    <property type="evidence" value="ECO:0007669"/>
    <property type="project" value="UniProtKB-ARBA"/>
</dbReference>
<dbReference type="NCBIfam" id="TIGR01484">
    <property type="entry name" value="HAD-SF-IIB"/>
    <property type="match status" value="1"/>
</dbReference>
<dbReference type="GO" id="GO:0005829">
    <property type="term" value="C:cytosol"/>
    <property type="evidence" value="ECO:0007669"/>
    <property type="project" value="TreeGrafter"/>
</dbReference>
<evidence type="ECO:0000313" key="1">
    <source>
        <dbReference type="EMBL" id="ALZ85436.1"/>
    </source>
</evidence>
<dbReference type="InterPro" id="IPR006379">
    <property type="entry name" value="HAD-SF_hydro_IIB"/>
</dbReference>
<dbReference type="Gene3D" id="3.40.50.1000">
    <property type="entry name" value="HAD superfamily/HAD-like"/>
    <property type="match status" value="1"/>
</dbReference>
<dbReference type="PANTHER" id="PTHR10000:SF8">
    <property type="entry name" value="HAD SUPERFAMILY HYDROLASE-LIKE, TYPE 3"/>
    <property type="match status" value="1"/>
</dbReference>
<sequence>MASADLIPIDLLVSDIDGTLVRDDKSLSEAVMAAVKRLQAAGKAITLVSSRPPRALLPLVRQLGIHQAVAGFNGGNLVEADGTLIRAHRLAEAVTRQVLERLDREAFEVWLFADDLWLTRDGQGAYVPRETRALGYGPTVVDSFEPYLDRVDKIVAAGSDHAGLEALEGELGERLGEGATVLRSQLYYLDITHPKANKGDALIELAQAAGVPVARTAAIGDGSNDVPMFRQAGLAIAMGQAAAAVREEADQVTASNQEDGLAQAIDRWILGS</sequence>